<evidence type="ECO:0000313" key="1">
    <source>
        <dbReference type="EMBL" id="EAZ92286.1"/>
    </source>
</evidence>
<keyword evidence="2" id="KW-1185">Reference proteome</keyword>
<dbReference type="EMBL" id="AAXW01000007">
    <property type="protein sequence ID" value="EAZ92286.1"/>
    <property type="molecule type" value="Genomic_DNA"/>
</dbReference>
<dbReference type="GO" id="GO:0003879">
    <property type="term" value="F:ATP phosphoribosyltransferase activity"/>
    <property type="evidence" value="ECO:0007669"/>
    <property type="project" value="UniProtKB-EC"/>
</dbReference>
<sequence length="45" mass="5230">MEEQRHANSTKKRQTVVNATKSYINNNYKKAVLKSAYKGKQQVMD</sequence>
<dbReference type="EC" id="2.4.2.17" evidence="1"/>
<keyword evidence="1" id="KW-0808">Transferase</keyword>
<dbReference type="AlphaFoldDB" id="A3IMB7"/>
<evidence type="ECO:0000313" key="2">
    <source>
        <dbReference type="Proteomes" id="UP000003781"/>
    </source>
</evidence>
<name>A3IMB7_9CHRO</name>
<keyword evidence="1" id="KW-0328">Glycosyltransferase</keyword>
<proteinExistence type="predicted"/>
<dbReference type="Proteomes" id="UP000003781">
    <property type="component" value="Unassembled WGS sequence"/>
</dbReference>
<protein>
    <submittedName>
        <fullName evidence="1">ATP phosphoribosyltransferase catalytic subunit</fullName>
        <ecNumber evidence="1">2.4.2.17</ecNumber>
    </submittedName>
</protein>
<accession>A3IMB7</accession>
<dbReference type="eggNOG" id="ENOG5032AF4">
    <property type="taxonomic scope" value="Bacteria"/>
</dbReference>
<organism evidence="1 2">
    <name type="scientific">Crocosphaera chwakensis CCY0110</name>
    <dbReference type="NCBI Taxonomy" id="391612"/>
    <lineage>
        <taxon>Bacteria</taxon>
        <taxon>Bacillati</taxon>
        <taxon>Cyanobacteriota</taxon>
        <taxon>Cyanophyceae</taxon>
        <taxon>Oscillatoriophycideae</taxon>
        <taxon>Chroococcales</taxon>
        <taxon>Aphanothecaceae</taxon>
        <taxon>Crocosphaera</taxon>
        <taxon>Crocosphaera chwakensis</taxon>
    </lineage>
</organism>
<comment type="caution">
    <text evidence="1">The sequence shown here is derived from an EMBL/GenBank/DDBJ whole genome shotgun (WGS) entry which is preliminary data.</text>
</comment>
<reference evidence="1 2" key="1">
    <citation type="submission" date="2007-03" db="EMBL/GenBank/DDBJ databases">
        <authorList>
            <person name="Stal L."/>
            <person name="Ferriera S."/>
            <person name="Johnson J."/>
            <person name="Kravitz S."/>
            <person name="Beeson K."/>
            <person name="Sutton G."/>
            <person name="Rogers Y.-H."/>
            <person name="Friedman R."/>
            <person name="Frazier M."/>
            <person name="Venter J.C."/>
        </authorList>
    </citation>
    <scope>NUCLEOTIDE SEQUENCE [LARGE SCALE GENOMIC DNA]</scope>
    <source>
        <strain evidence="1 2">CCY0110</strain>
    </source>
</reference>
<gene>
    <name evidence="1" type="primary">hisG</name>
    <name evidence="1" type="ORF">CY0110_28044</name>
</gene>